<evidence type="ECO:0000259" key="13">
    <source>
        <dbReference type="PROSITE" id="PS50011"/>
    </source>
</evidence>
<comment type="subcellular location">
    <subcellularLocation>
        <location evidence="1">Membrane</location>
        <topology evidence="1">Single-pass type I membrane protein</topology>
    </subcellularLocation>
</comment>
<evidence type="ECO:0000256" key="10">
    <source>
        <dbReference type="ARBA" id="ARBA00023136"/>
    </source>
</evidence>
<proteinExistence type="predicted"/>
<dbReference type="PANTHER" id="PTHR27009">
    <property type="entry name" value="RUST RESISTANCE KINASE LR10-RELATED"/>
    <property type="match status" value="1"/>
</dbReference>
<evidence type="ECO:0000256" key="4">
    <source>
        <dbReference type="ARBA" id="ARBA00022692"/>
    </source>
</evidence>
<reference evidence="14 15" key="1">
    <citation type="journal article" date="2023" name="G3 (Bethesda)">
        <title>A chromosome-length genome assembly and annotation of blackberry (Rubus argutus, cv. 'Hillquist').</title>
        <authorList>
            <person name="Bruna T."/>
            <person name="Aryal R."/>
            <person name="Dudchenko O."/>
            <person name="Sargent D.J."/>
            <person name="Mead D."/>
            <person name="Buti M."/>
            <person name="Cavallini A."/>
            <person name="Hytonen T."/>
            <person name="Andres J."/>
            <person name="Pham M."/>
            <person name="Weisz D."/>
            <person name="Mascagni F."/>
            <person name="Usai G."/>
            <person name="Natali L."/>
            <person name="Bassil N."/>
            <person name="Fernandez G.E."/>
            <person name="Lomsadze A."/>
            <person name="Armour M."/>
            <person name="Olukolu B."/>
            <person name="Poorten T."/>
            <person name="Britton C."/>
            <person name="Davik J."/>
            <person name="Ashrafi H."/>
            <person name="Aiden E.L."/>
            <person name="Borodovsky M."/>
            <person name="Worthington M."/>
        </authorList>
    </citation>
    <scope>NUCLEOTIDE SEQUENCE [LARGE SCALE GENOMIC DNA]</scope>
    <source>
        <strain evidence="14">PI 553951</strain>
    </source>
</reference>
<keyword evidence="3" id="KW-0808">Transferase</keyword>
<evidence type="ECO:0000313" key="15">
    <source>
        <dbReference type="Proteomes" id="UP001457282"/>
    </source>
</evidence>
<keyword evidence="9" id="KW-1133">Transmembrane helix</keyword>
<keyword evidence="4" id="KW-0812">Transmembrane</keyword>
<dbReference type="PROSITE" id="PS50011">
    <property type="entry name" value="PROTEIN_KINASE_DOM"/>
    <property type="match status" value="1"/>
</dbReference>
<evidence type="ECO:0000256" key="3">
    <source>
        <dbReference type="ARBA" id="ARBA00022679"/>
    </source>
</evidence>
<evidence type="ECO:0000256" key="2">
    <source>
        <dbReference type="ARBA" id="ARBA00022527"/>
    </source>
</evidence>
<dbReference type="SUPFAM" id="SSF56112">
    <property type="entry name" value="Protein kinase-like (PK-like)"/>
    <property type="match status" value="1"/>
</dbReference>
<dbReference type="InterPro" id="IPR045874">
    <property type="entry name" value="LRK10/LRL21-25-like"/>
</dbReference>
<dbReference type="GO" id="GO:0004674">
    <property type="term" value="F:protein serine/threonine kinase activity"/>
    <property type="evidence" value="ECO:0007669"/>
    <property type="project" value="UniProtKB-KW"/>
</dbReference>
<dbReference type="SMART" id="SM00220">
    <property type="entry name" value="S_TKc"/>
    <property type="match status" value="1"/>
</dbReference>
<evidence type="ECO:0000256" key="12">
    <source>
        <dbReference type="SAM" id="SignalP"/>
    </source>
</evidence>
<feature type="chain" id="PRO_5043856116" description="Protein kinase domain-containing protein" evidence="12">
    <location>
        <begin position="29"/>
        <end position="714"/>
    </location>
</feature>
<sequence>MFRTARLLFAAYTVSLLLLLLPRSQTSGARSECAPSCGNVNISSPFRLHGDPVHCGNKSYELHCETNGTSQSHHAVLYLFSGKYYVQAINYNNYTIRLVDAAVHKIKDNYFSNPVYPLTRFNFSLSNEDPFTLTPGHFNSLDGSDGYYWQYLSWPLIFLNCANPMNSSDLLVDTAPCIKNMGSHSASNSSLSTMYSYFMLAVDDYPPMVNPADLGLSCKITLMVMVSRPPMGKYSKSCEGIYKHLAYGFELSWIDHECTEKCGPEATCGLNYNNTGIGCYTYIQKADAPYKIYKHFNLDRTSPISSYPDGLLPRFYDNKGYYHLVVILIVYSGLFQSAKFLVGFPFVTALLIYKWRRRHLSMYDDIEDFLQSNNNLMPVRYSYSDIKKMASGFKDKLGEGGYGSMYKAKLCSGHLVAIKMLSESKTNGQDFINEVATIGRIHHVNVVRLIGFCVDGSKRALVYDFMSNGSLEKYIFSQQGVSLTCEKIFEIAVGVARGIQYLHQGCDMQILHFDIKPHNILLDENFTAKVSDFGLARLNPLDNSIVSLTAVRGTIGYIAPELFYKNIGGVSYKADVYSFGMLMLEMAGRRKNLNATIEHSSQFSQLYFPTWVSDQLNQGKEIDIGDATEEEMKIIKKMIIVALWCIQMKPSERPSMSRVVEMLEGEIESLQIPPKPFLYPQQMPVDDAEDNLSTTSASRMTESTEIINLSADAN</sequence>
<dbReference type="Proteomes" id="UP001457282">
    <property type="component" value="Unassembled WGS sequence"/>
</dbReference>
<dbReference type="Gene3D" id="3.30.200.20">
    <property type="entry name" value="Phosphorylase Kinase, domain 1"/>
    <property type="match status" value="1"/>
</dbReference>
<evidence type="ECO:0000256" key="7">
    <source>
        <dbReference type="ARBA" id="ARBA00022777"/>
    </source>
</evidence>
<keyword evidence="2" id="KW-0723">Serine/threonine-protein kinase</keyword>
<dbReference type="PROSITE" id="PS00108">
    <property type="entry name" value="PROTEIN_KINASE_ST"/>
    <property type="match status" value="1"/>
</dbReference>
<gene>
    <name evidence="14" type="ORF">M0R45_015849</name>
</gene>
<keyword evidence="5 12" id="KW-0732">Signal</keyword>
<dbReference type="AlphaFoldDB" id="A0AAW1XRB0"/>
<comment type="caution">
    <text evidence="14">The sequence shown here is derived from an EMBL/GenBank/DDBJ whole genome shotgun (WGS) entry which is preliminary data.</text>
</comment>
<feature type="signal peptide" evidence="12">
    <location>
        <begin position="1"/>
        <end position="28"/>
    </location>
</feature>
<evidence type="ECO:0000256" key="6">
    <source>
        <dbReference type="ARBA" id="ARBA00022741"/>
    </source>
</evidence>
<keyword evidence="15" id="KW-1185">Reference proteome</keyword>
<dbReference type="EMBL" id="JBEDUW010000003">
    <property type="protein sequence ID" value="KAK9939142.1"/>
    <property type="molecule type" value="Genomic_DNA"/>
</dbReference>
<keyword evidence="6" id="KW-0547">Nucleotide-binding</keyword>
<dbReference type="InterPro" id="IPR000719">
    <property type="entry name" value="Prot_kinase_dom"/>
</dbReference>
<accession>A0AAW1XRB0</accession>
<dbReference type="GO" id="GO:0016020">
    <property type="term" value="C:membrane"/>
    <property type="evidence" value="ECO:0007669"/>
    <property type="project" value="UniProtKB-SubCell"/>
</dbReference>
<dbReference type="Gene3D" id="1.10.510.10">
    <property type="entry name" value="Transferase(Phosphotransferase) domain 1"/>
    <property type="match status" value="1"/>
</dbReference>
<dbReference type="InterPro" id="IPR025287">
    <property type="entry name" value="WAK_GUB"/>
</dbReference>
<evidence type="ECO:0000256" key="9">
    <source>
        <dbReference type="ARBA" id="ARBA00022989"/>
    </source>
</evidence>
<name>A0AAW1XRB0_RUBAR</name>
<keyword evidence="11" id="KW-0325">Glycoprotein</keyword>
<dbReference type="InterPro" id="IPR011009">
    <property type="entry name" value="Kinase-like_dom_sf"/>
</dbReference>
<feature type="domain" description="Protein kinase" evidence="13">
    <location>
        <begin position="391"/>
        <end position="678"/>
    </location>
</feature>
<evidence type="ECO:0000256" key="8">
    <source>
        <dbReference type="ARBA" id="ARBA00022840"/>
    </source>
</evidence>
<keyword evidence="10" id="KW-0472">Membrane</keyword>
<keyword evidence="8" id="KW-0067">ATP-binding</keyword>
<dbReference type="InterPro" id="IPR008271">
    <property type="entry name" value="Ser/Thr_kinase_AS"/>
</dbReference>
<dbReference type="GO" id="GO:0030247">
    <property type="term" value="F:polysaccharide binding"/>
    <property type="evidence" value="ECO:0007669"/>
    <property type="project" value="InterPro"/>
</dbReference>
<dbReference type="FunFam" id="3.30.200.20:FF:000178">
    <property type="entry name" value="serine/threonine-protein kinase PBS1-like"/>
    <property type="match status" value="1"/>
</dbReference>
<evidence type="ECO:0000256" key="5">
    <source>
        <dbReference type="ARBA" id="ARBA00022729"/>
    </source>
</evidence>
<dbReference type="Pfam" id="PF00069">
    <property type="entry name" value="Pkinase"/>
    <property type="match status" value="1"/>
</dbReference>
<evidence type="ECO:0000256" key="1">
    <source>
        <dbReference type="ARBA" id="ARBA00004479"/>
    </source>
</evidence>
<dbReference type="CDD" id="cd14066">
    <property type="entry name" value="STKc_IRAK"/>
    <property type="match status" value="1"/>
</dbReference>
<evidence type="ECO:0000256" key="11">
    <source>
        <dbReference type="ARBA" id="ARBA00023180"/>
    </source>
</evidence>
<organism evidence="14 15">
    <name type="scientific">Rubus argutus</name>
    <name type="common">Southern blackberry</name>
    <dbReference type="NCBI Taxonomy" id="59490"/>
    <lineage>
        <taxon>Eukaryota</taxon>
        <taxon>Viridiplantae</taxon>
        <taxon>Streptophyta</taxon>
        <taxon>Embryophyta</taxon>
        <taxon>Tracheophyta</taxon>
        <taxon>Spermatophyta</taxon>
        <taxon>Magnoliopsida</taxon>
        <taxon>eudicotyledons</taxon>
        <taxon>Gunneridae</taxon>
        <taxon>Pentapetalae</taxon>
        <taxon>rosids</taxon>
        <taxon>fabids</taxon>
        <taxon>Rosales</taxon>
        <taxon>Rosaceae</taxon>
        <taxon>Rosoideae</taxon>
        <taxon>Rosoideae incertae sedis</taxon>
        <taxon>Rubus</taxon>
    </lineage>
</organism>
<dbReference type="FunFam" id="1.10.510.10:FF:000590">
    <property type="entry name" value="PR5-like receptor kinase"/>
    <property type="match status" value="1"/>
</dbReference>
<evidence type="ECO:0000313" key="14">
    <source>
        <dbReference type="EMBL" id="KAK9939142.1"/>
    </source>
</evidence>
<dbReference type="Pfam" id="PF13947">
    <property type="entry name" value="GUB_WAK_bind"/>
    <property type="match status" value="1"/>
</dbReference>
<protein>
    <recommendedName>
        <fullName evidence="13">Protein kinase domain-containing protein</fullName>
    </recommendedName>
</protein>
<keyword evidence="7" id="KW-0418">Kinase</keyword>
<dbReference type="GO" id="GO:0005524">
    <property type="term" value="F:ATP binding"/>
    <property type="evidence" value="ECO:0007669"/>
    <property type="project" value="UniProtKB-KW"/>
</dbReference>